<proteinExistence type="predicted"/>
<dbReference type="AlphaFoldDB" id="A0A392Q3R7"/>
<name>A0A392Q3R7_9FABA</name>
<dbReference type="Proteomes" id="UP000265520">
    <property type="component" value="Unassembled WGS sequence"/>
</dbReference>
<evidence type="ECO:0000313" key="1">
    <source>
        <dbReference type="EMBL" id="MCI18577.1"/>
    </source>
</evidence>
<evidence type="ECO:0000313" key="2">
    <source>
        <dbReference type="Proteomes" id="UP000265520"/>
    </source>
</evidence>
<dbReference type="EMBL" id="LXQA010110812">
    <property type="protein sequence ID" value="MCI18577.1"/>
    <property type="molecule type" value="Genomic_DNA"/>
</dbReference>
<reference evidence="1 2" key="1">
    <citation type="journal article" date="2018" name="Front. Plant Sci.">
        <title>Red Clover (Trifolium pratense) and Zigzag Clover (T. medium) - A Picture of Genomic Similarities and Differences.</title>
        <authorList>
            <person name="Dluhosova J."/>
            <person name="Istvanek J."/>
            <person name="Nedelnik J."/>
            <person name="Repkova J."/>
        </authorList>
    </citation>
    <scope>NUCLEOTIDE SEQUENCE [LARGE SCALE GENOMIC DNA]</scope>
    <source>
        <strain evidence="2">cv. 10/8</strain>
        <tissue evidence="1">Leaf</tissue>
    </source>
</reference>
<keyword evidence="2" id="KW-1185">Reference proteome</keyword>
<organism evidence="1 2">
    <name type="scientific">Trifolium medium</name>
    <dbReference type="NCBI Taxonomy" id="97028"/>
    <lineage>
        <taxon>Eukaryota</taxon>
        <taxon>Viridiplantae</taxon>
        <taxon>Streptophyta</taxon>
        <taxon>Embryophyta</taxon>
        <taxon>Tracheophyta</taxon>
        <taxon>Spermatophyta</taxon>
        <taxon>Magnoliopsida</taxon>
        <taxon>eudicotyledons</taxon>
        <taxon>Gunneridae</taxon>
        <taxon>Pentapetalae</taxon>
        <taxon>rosids</taxon>
        <taxon>fabids</taxon>
        <taxon>Fabales</taxon>
        <taxon>Fabaceae</taxon>
        <taxon>Papilionoideae</taxon>
        <taxon>50 kb inversion clade</taxon>
        <taxon>NPAAA clade</taxon>
        <taxon>Hologalegina</taxon>
        <taxon>IRL clade</taxon>
        <taxon>Trifolieae</taxon>
        <taxon>Trifolium</taxon>
    </lineage>
</organism>
<accession>A0A392Q3R7</accession>
<feature type="non-terminal residue" evidence="1">
    <location>
        <position position="1"/>
    </location>
</feature>
<protein>
    <submittedName>
        <fullName evidence="1">Uncharacterized protein</fullName>
    </submittedName>
</protein>
<sequence>NWLFAGAGARRELGCAWRN</sequence>
<comment type="caution">
    <text evidence="1">The sequence shown here is derived from an EMBL/GenBank/DDBJ whole genome shotgun (WGS) entry which is preliminary data.</text>
</comment>